<comment type="caution">
    <text evidence="1">The sequence shown here is derived from an EMBL/GenBank/DDBJ whole genome shotgun (WGS) entry which is preliminary data.</text>
</comment>
<name>A0A7K4MND5_9ARCH</name>
<dbReference type="AlphaFoldDB" id="A0A7K4MND5"/>
<gene>
    <name evidence="1" type="ORF">HX837_02485</name>
</gene>
<evidence type="ECO:0000313" key="1">
    <source>
        <dbReference type="EMBL" id="NWJ43071.1"/>
    </source>
</evidence>
<dbReference type="EMBL" id="JACASV010000010">
    <property type="protein sequence ID" value="NWJ43071.1"/>
    <property type="molecule type" value="Genomic_DNA"/>
</dbReference>
<reference evidence="1 2" key="1">
    <citation type="journal article" date="2019" name="Environ. Microbiol.">
        <title>Genomics insights into ecotype formation of ammonia-oxidizing archaea in the deep ocean.</title>
        <authorList>
            <person name="Wang Y."/>
            <person name="Huang J.M."/>
            <person name="Cui G.J."/>
            <person name="Nunoura T."/>
            <person name="Takaki Y."/>
            <person name="Li W.L."/>
            <person name="Li J."/>
            <person name="Gao Z.M."/>
            <person name="Takai K."/>
            <person name="Zhang A.Q."/>
            <person name="Stepanauskas R."/>
        </authorList>
    </citation>
    <scope>NUCLEOTIDE SEQUENCE [LARGE SCALE GENOMIC DNA]</scope>
    <source>
        <strain evidence="1 2">L15b</strain>
    </source>
</reference>
<evidence type="ECO:0000313" key="2">
    <source>
        <dbReference type="Proteomes" id="UP000523105"/>
    </source>
</evidence>
<protein>
    <submittedName>
        <fullName evidence="1">Uncharacterized protein</fullName>
    </submittedName>
</protein>
<dbReference type="Proteomes" id="UP000523105">
    <property type="component" value="Unassembled WGS sequence"/>
</dbReference>
<proteinExistence type="predicted"/>
<accession>A0A7K4MND5</accession>
<organism evidence="1 2">
    <name type="scientific">Marine Group I thaumarchaeote</name>
    <dbReference type="NCBI Taxonomy" id="2511932"/>
    <lineage>
        <taxon>Archaea</taxon>
        <taxon>Nitrososphaerota</taxon>
        <taxon>Marine Group I</taxon>
    </lineage>
</organism>
<sequence>MKIFTIGLLGVIFITLIASSVQSVTADDSALLGVDIIPTKDSEFQVHLQVVVRDSHGQLVSVTESTNGWTTVALPGKMITGIVIVDNKQVMTNLTDNVFNKEVEKEIITVDDIKYEKVQWVDTKSSCEDESCKDIHQNVGKWNTNFFGDFNEFGFLNIPLFQALTSTVIMEEDDNVTNQWTVLRAMDE</sequence>